<gene>
    <name evidence="1" type="ORF">CFR72_15610</name>
</gene>
<evidence type="ECO:0000313" key="2">
    <source>
        <dbReference type="Proteomes" id="UP000248301"/>
    </source>
</evidence>
<evidence type="ECO:0000313" key="1">
    <source>
        <dbReference type="EMBL" id="PYD60547.1"/>
    </source>
</evidence>
<dbReference type="InterPro" id="IPR035959">
    <property type="entry name" value="RutC-like_sf"/>
</dbReference>
<dbReference type="SUPFAM" id="SSF55298">
    <property type="entry name" value="YjgF-like"/>
    <property type="match status" value="1"/>
</dbReference>
<accession>A0A318PN26</accession>
<dbReference type="RefSeq" id="WP_110914721.1">
    <property type="nucleotide sequence ID" value="NZ_NKUF01000074.1"/>
</dbReference>
<dbReference type="Gene3D" id="3.30.1330.40">
    <property type="entry name" value="RutC-like"/>
    <property type="match status" value="1"/>
</dbReference>
<name>A0A318PN26_9PROT</name>
<organism evidence="1 2">
    <name type="scientific">Gluconacetobacter entanii</name>
    <dbReference type="NCBI Taxonomy" id="108528"/>
    <lineage>
        <taxon>Bacteria</taxon>
        <taxon>Pseudomonadati</taxon>
        <taxon>Pseudomonadota</taxon>
        <taxon>Alphaproteobacteria</taxon>
        <taxon>Acetobacterales</taxon>
        <taxon>Acetobacteraceae</taxon>
        <taxon>Gluconacetobacter</taxon>
    </lineage>
</organism>
<protein>
    <submittedName>
        <fullName evidence="1">Uncharacterized protein</fullName>
    </submittedName>
</protein>
<reference evidence="1 2" key="1">
    <citation type="submission" date="2017-07" db="EMBL/GenBank/DDBJ databases">
        <title>A draft genome sequence of Gluconacetobacter entanii LTH 4560.</title>
        <authorList>
            <person name="Skraban J."/>
            <person name="Cleenwerck I."/>
            <person name="Vandamme P."/>
            <person name="Trcek J."/>
        </authorList>
    </citation>
    <scope>NUCLEOTIDE SEQUENCE [LARGE SCALE GENOMIC DNA]</scope>
    <source>
        <strain evidence="1 2">LTH 4560</strain>
    </source>
</reference>
<dbReference type="AlphaFoldDB" id="A0A318PN26"/>
<dbReference type="EMBL" id="NKUF01000074">
    <property type="protein sequence ID" value="PYD60547.1"/>
    <property type="molecule type" value="Genomic_DNA"/>
</dbReference>
<dbReference type="CDD" id="cd00448">
    <property type="entry name" value="YjgF_YER057c_UK114_family"/>
    <property type="match status" value="1"/>
</dbReference>
<sequence>MVEDCGYFCANWLTAPDGGDLNAQVDAIIGQIARTLPTLGGDMAGMVKHTILVRAGHVDPIQAIEAVHRACHAHAPALVQRPGVGTIFCSPELGDPSALVAFFGLFVLDTGLVAEAQRMLFHEMPMDVAKGVRIGPQTFLTGLEALEFPTAPDGARVEGEYHVAPEFVSQTEVVVHKIMSVLRYFELGPDDIQKLNVYLKTGLEDDAVRQIVTDAFSRVARHPVTMANRLQLIRGQGMAIPAFAIEIDGYALRPSVAADTAIPALRFRIVDADTDADWRSLCNATIAAITGSAPRRIIALTFFVSTAWAENGSGSLPQAMGAYVDRMLPFAHPPLSPGIVYCENSSPSAELVFIA</sequence>
<comment type="caution">
    <text evidence="1">The sequence shown here is derived from an EMBL/GenBank/DDBJ whole genome shotgun (WGS) entry which is preliminary data.</text>
</comment>
<dbReference type="Proteomes" id="UP000248301">
    <property type="component" value="Unassembled WGS sequence"/>
</dbReference>
<proteinExistence type="predicted"/>